<organism evidence="10 11">
    <name type="scientific">Candidatus Frankia alpina</name>
    <dbReference type="NCBI Taxonomy" id="2699483"/>
    <lineage>
        <taxon>Bacteria</taxon>
        <taxon>Bacillati</taxon>
        <taxon>Actinomycetota</taxon>
        <taxon>Actinomycetes</taxon>
        <taxon>Frankiales</taxon>
        <taxon>Frankiaceae</taxon>
        <taxon>Frankia</taxon>
    </lineage>
</organism>
<dbReference type="GO" id="GO:0005737">
    <property type="term" value="C:cytoplasm"/>
    <property type="evidence" value="ECO:0007669"/>
    <property type="project" value="TreeGrafter"/>
</dbReference>
<dbReference type="AlphaFoldDB" id="A0A4S5ESE1"/>
<feature type="domain" description="Peripheral subunit-binding (PSBD)" evidence="9">
    <location>
        <begin position="175"/>
        <end position="212"/>
    </location>
</feature>
<keyword evidence="11" id="KW-1185">Reference proteome</keyword>
<dbReference type="FunFam" id="3.30.559.10:FF:000007">
    <property type="entry name" value="Dihydrolipoamide acetyltransferase component of pyruvate dehydrogenase complex"/>
    <property type="match status" value="1"/>
</dbReference>
<protein>
    <recommendedName>
        <fullName evidence="6">Dihydrolipoamide acetyltransferase component of pyruvate dehydrogenase complex</fullName>
        <ecNumber evidence="6">2.3.1.-</ecNumber>
    </recommendedName>
</protein>
<dbReference type="Gene3D" id="2.40.50.100">
    <property type="match status" value="1"/>
</dbReference>
<dbReference type="InterPro" id="IPR011053">
    <property type="entry name" value="Single_hybrid_motif"/>
</dbReference>
<dbReference type="RefSeq" id="WP_136447595.1">
    <property type="nucleotide sequence ID" value="NZ_SSXH01000134.1"/>
</dbReference>
<dbReference type="Proteomes" id="UP000305282">
    <property type="component" value="Unassembled WGS sequence"/>
</dbReference>
<evidence type="ECO:0000256" key="6">
    <source>
        <dbReference type="RuleBase" id="RU003423"/>
    </source>
</evidence>
<keyword evidence="5 6" id="KW-0012">Acyltransferase</keyword>
<dbReference type="SUPFAM" id="SSF47005">
    <property type="entry name" value="Peripheral subunit-binding domain of 2-oxo acid dehydrogenase complex"/>
    <property type="match status" value="1"/>
</dbReference>
<accession>A0A4S5ESE1</accession>
<feature type="domain" description="Lipoyl-binding" evidence="8">
    <location>
        <begin position="3"/>
        <end position="78"/>
    </location>
</feature>
<dbReference type="SUPFAM" id="SSF52777">
    <property type="entry name" value="CoA-dependent acyltransferases"/>
    <property type="match status" value="1"/>
</dbReference>
<dbReference type="Gene3D" id="4.10.320.10">
    <property type="entry name" value="E3-binding domain"/>
    <property type="match status" value="1"/>
</dbReference>
<evidence type="ECO:0000256" key="4">
    <source>
        <dbReference type="ARBA" id="ARBA00022823"/>
    </source>
</evidence>
<feature type="region of interest" description="Disordered" evidence="7">
    <location>
        <begin position="86"/>
        <end position="174"/>
    </location>
</feature>
<dbReference type="PANTHER" id="PTHR43178">
    <property type="entry name" value="DIHYDROLIPOAMIDE ACETYLTRANSFERASE COMPONENT OF PYRUVATE DEHYDROGENASE COMPLEX"/>
    <property type="match status" value="1"/>
</dbReference>
<dbReference type="InterPro" id="IPR050743">
    <property type="entry name" value="2-oxoacid_DH_E2_comp"/>
</dbReference>
<comment type="caution">
    <text evidence="10">The sequence shown here is derived from an EMBL/GenBank/DDBJ whole genome shotgun (WGS) entry which is preliminary data.</text>
</comment>
<evidence type="ECO:0000256" key="1">
    <source>
        <dbReference type="ARBA" id="ARBA00001938"/>
    </source>
</evidence>
<keyword evidence="3 6" id="KW-0808">Transferase</keyword>
<evidence type="ECO:0000259" key="8">
    <source>
        <dbReference type="PROSITE" id="PS50968"/>
    </source>
</evidence>
<dbReference type="Pfam" id="PF00364">
    <property type="entry name" value="Biotin_lipoyl"/>
    <property type="match status" value="1"/>
</dbReference>
<evidence type="ECO:0000256" key="3">
    <source>
        <dbReference type="ARBA" id="ARBA00022679"/>
    </source>
</evidence>
<dbReference type="PROSITE" id="PS51826">
    <property type="entry name" value="PSBD"/>
    <property type="match status" value="1"/>
</dbReference>
<dbReference type="InterPro" id="IPR003016">
    <property type="entry name" value="2-oxoA_DH_lipoyl-BS"/>
</dbReference>
<name>A0A4S5ESE1_9ACTN</name>
<dbReference type="Pfam" id="PF00198">
    <property type="entry name" value="2-oxoacid_dh"/>
    <property type="match status" value="1"/>
</dbReference>
<feature type="compositionally biased region" description="Gly residues" evidence="7">
    <location>
        <begin position="107"/>
        <end position="122"/>
    </location>
</feature>
<dbReference type="InterPro" id="IPR023213">
    <property type="entry name" value="CAT-like_dom_sf"/>
</dbReference>
<evidence type="ECO:0000259" key="9">
    <source>
        <dbReference type="PROSITE" id="PS51826"/>
    </source>
</evidence>
<reference evidence="10 11" key="1">
    <citation type="submission" date="2019-04" db="EMBL/GenBank/DDBJ databases">
        <title>Draft genome sequences for three unisolated Alnus-infective Frankia Sp+ strains, AgTrS, AiOr and AvVan, the first sequenced Frankia strains able to sporulate in-planta.</title>
        <authorList>
            <person name="Bethencourt L."/>
            <person name="Vautrin F."/>
            <person name="Taib N."/>
            <person name="Dubost A."/>
            <person name="Castro-Garcia L."/>
            <person name="Imbaud O."/>
            <person name="Abrouk D."/>
            <person name="Fournier P."/>
            <person name="Briolay J."/>
            <person name="Nguyen A."/>
            <person name="Normand P."/>
            <person name="Fernandez M.P."/>
            <person name="Brochier-Armanet C."/>
            <person name="Herrera-Belaroussi A."/>
        </authorList>
    </citation>
    <scope>NUCLEOTIDE SEQUENCE [LARGE SCALE GENOMIC DNA]</scope>
    <source>
        <strain evidence="10 11">AvVan</strain>
    </source>
</reference>
<dbReference type="EC" id="2.3.1.-" evidence="6"/>
<proteinExistence type="inferred from homology"/>
<dbReference type="Pfam" id="PF02817">
    <property type="entry name" value="E3_binding"/>
    <property type="match status" value="1"/>
</dbReference>
<dbReference type="GO" id="GO:0031405">
    <property type="term" value="F:lipoic acid binding"/>
    <property type="evidence" value="ECO:0007669"/>
    <property type="project" value="TreeGrafter"/>
</dbReference>
<dbReference type="PROSITE" id="PS50968">
    <property type="entry name" value="BIOTINYL_LIPOYL"/>
    <property type="match status" value="1"/>
</dbReference>
<comment type="similarity">
    <text evidence="2 6">Belongs to the 2-oxoacid dehydrogenase family.</text>
</comment>
<dbReference type="PROSITE" id="PS00189">
    <property type="entry name" value="LIPOYL"/>
    <property type="match status" value="1"/>
</dbReference>
<dbReference type="SUPFAM" id="SSF51230">
    <property type="entry name" value="Single hybrid motif"/>
    <property type="match status" value="1"/>
</dbReference>
<evidence type="ECO:0000256" key="2">
    <source>
        <dbReference type="ARBA" id="ARBA00007317"/>
    </source>
</evidence>
<sequence length="496" mass="50161">MSQRQFRLPDLGEGLTDADVVRWLVQVGDSVTVNQPLVEVETAKAVVEIPSPFAGVLVEIHGEAGSTMAVGAPLLTIQTADAGQPADEPAAAALAPPAAAPGSDCGTAGGGTAGGGTAGGGRLPVSRDAGAGERVPVLVGYGPRQGQQRHRSPRRQAAPGPAHGSGPGRAGGAVLAKPPVRKLARDLGVDLTGITGTGPDGTISRDDVQAAVRTTARAVPAPVPAAQPTAPSATVALDAMPPAPRRIGAVPADAAFSTTTGAWHVPVTGLRRSMAQAMVASVTAAPHVTEFLSVDVTATMATRERVAALPEFAGIKVTPLLFVAKALLVAAHRHPMINSRWIEDAGAGRAEIQVPDLVNLGIAVAGPRGLVVPNIPDAGRLDLVGLARALAGLTGSARADRLDPANLRGGTITITNVGVLGVDVGTPILNPPEAAILALGSIRPMPWVHDGQLTVRTVVQLALSFDHRIVDGELGAAVLADVGAMLTDPTLTLAWS</sequence>
<comment type="cofactor">
    <cofactor evidence="1 6">
        <name>(R)-lipoate</name>
        <dbReference type="ChEBI" id="CHEBI:83088"/>
    </cofactor>
</comment>
<dbReference type="OrthoDB" id="9805770at2"/>
<evidence type="ECO:0000256" key="5">
    <source>
        <dbReference type="ARBA" id="ARBA00023315"/>
    </source>
</evidence>
<dbReference type="CDD" id="cd06849">
    <property type="entry name" value="lipoyl_domain"/>
    <property type="match status" value="1"/>
</dbReference>
<dbReference type="InterPro" id="IPR000089">
    <property type="entry name" value="Biotin_lipoyl"/>
</dbReference>
<dbReference type="InterPro" id="IPR001078">
    <property type="entry name" value="2-oxoacid_DH_actylTfrase"/>
</dbReference>
<keyword evidence="4 6" id="KW-0450">Lipoyl</keyword>
<evidence type="ECO:0000256" key="7">
    <source>
        <dbReference type="SAM" id="MobiDB-lite"/>
    </source>
</evidence>
<dbReference type="GO" id="GO:0016407">
    <property type="term" value="F:acetyltransferase activity"/>
    <property type="evidence" value="ECO:0007669"/>
    <property type="project" value="TreeGrafter"/>
</dbReference>
<dbReference type="InterPro" id="IPR036625">
    <property type="entry name" value="E3-bd_dom_sf"/>
</dbReference>
<gene>
    <name evidence="10" type="ORF">E7Y31_07885</name>
</gene>
<dbReference type="PANTHER" id="PTHR43178:SF5">
    <property type="entry name" value="LIPOAMIDE ACYLTRANSFERASE COMPONENT OF BRANCHED-CHAIN ALPHA-KETO ACID DEHYDROGENASE COMPLEX, MITOCHONDRIAL"/>
    <property type="match status" value="1"/>
</dbReference>
<evidence type="ECO:0000313" key="11">
    <source>
        <dbReference type="Proteomes" id="UP000305282"/>
    </source>
</evidence>
<feature type="compositionally biased region" description="Low complexity" evidence="7">
    <location>
        <begin position="86"/>
        <end position="101"/>
    </location>
</feature>
<dbReference type="Gene3D" id="3.30.559.10">
    <property type="entry name" value="Chloramphenicol acetyltransferase-like domain"/>
    <property type="match status" value="1"/>
</dbReference>
<dbReference type="InterPro" id="IPR004167">
    <property type="entry name" value="PSBD"/>
</dbReference>
<evidence type="ECO:0000313" key="10">
    <source>
        <dbReference type="EMBL" id="THJ75032.1"/>
    </source>
</evidence>
<dbReference type="EMBL" id="SSXH01000134">
    <property type="protein sequence ID" value="THJ75032.1"/>
    <property type="molecule type" value="Genomic_DNA"/>
</dbReference>